<dbReference type="PANTHER" id="PTHR11216">
    <property type="entry name" value="EH DOMAIN"/>
    <property type="match status" value="1"/>
</dbReference>
<dbReference type="InterPro" id="IPR011992">
    <property type="entry name" value="EF-hand-dom_pair"/>
</dbReference>
<evidence type="ECO:0000256" key="1">
    <source>
        <dbReference type="ARBA" id="ARBA00022837"/>
    </source>
</evidence>
<dbReference type="GO" id="GO:0005737">
    <property type="term" value="C:cytoplasm"/>
    <property type="evidence" value="ECO:0007669"/>
    <property type="project" value="TreeGrafter"/>
</dbReference>
<dbReference type="CDD" id="cd00052">
    <property type="entry name" value="EH"/>
    <property type="match status" value="1"/>
</dbReference>
<dbReference type="GO" id="GO:0060090">
    <property type="term" value="F:molecular adaptor activity"/>
    <property type="evidence" value="ECO:0007669"/>
    <property type="project" value="TreeGrafter"/>
</dbReference>
<feature type="region of interest" description="Disordered" evidence="2">
    <location>
        <begin position="59"/>
        <end position="84"/>
    </location>
</feature>
<dbReference type="SMART" id="SM00027">
    <property type="entry name" value="EH"/>
    <property type="match status" value="1"/>
</dbReference>
<reference evidence="5" key="1">
    <citation type="journal article" date="2023" name="Insect Mol. Biol.">
        <title>Genome sequencing provides insights into the evolution of gene families encoding plant cell wall-degrading enzymes in longhorned beetles.</title>
        <authorList>
            <person name="Shin N.R."/>
            <person name="Okamura Y."/>
            <person name="Kirsch R."/>
            <person name="Pauchet Y."/>
        </authorList>
    </citation>
    <scope>NUCLEOTIDE SEQUENCE</scope>
    <source>
        <strain evidence="5">AMC_N1</strain>
    </source>
</reference>
<dbReference type="PROSITE" id="PS50031">
    <property type="entry name" value="EH"/>
    <property type="match status" value="1"/>
</dbReference>
<dbReference type="Gene3D" id="1.10.238.10">
    <property type="entry name" value="EF-hand"/>
    <property type="match status" value="1"/>
</dbReference>
<accession>A0AAV8YFM1</accession>
<dbReference type="PROSITE" id="PS50222">
    <property type="entry name" value="EF_HAND_2"/>
    <property type="match status" value="1"/>
</dbReference>
<feature type="domain" description="EH" evidence="3">
    <location>
        <begin position="101"/>
        <end position="190"/>
    </location>
</feature>
<dbReference type="AlphaFoldDB" id="A0AAV8YFM1"/>
<dbReference type="Proteomes" id="UP001162162">
    <property type="component" value="Unassembled WGS sequence"/>
</dbReference>
<dbReference type="InterPro" id="IPR018247">
    <property type="entry name" value="EF_Hand_1_Ca_BS"/>
</dbReference>
<name>A0AAV8YFM1_9CUCU</name>
<protein>
    <recommendedName>
        <fullName evidence="7">Intersectin-1</fullName>
    </recommendedName>
</protein>
<evidence type="ECO:0000259" key="4">
    <source>
        <dbReference type="PROSITE" id="PS50222"/>
    </source>
</evidence>
<comment type="caution">
    <text evidence="5">The sequence shown here is derived from an EMBL/GenBank/DDBJ whole genome shotgun (WGS) entry which is preliminary data.</text>
</comment>
<evidence type="ECO:0008006" key="7">
    <source>
        <dbReference type="Google" id="ProtNLM"/>
    </source>
</evidence>
<keyword evidence="6" id="KW-1185">Reference proteome</keyword>
<gene>
    <name evidence="5" type="ORF">NQ318_002386</name>
</gene>
<feature type="compositionally biased region" description="Polar residues" evidence="2">
    <location>
        <begin position="70"/>
        <end position="84"/>
    </location>
</feature>
<organism evidence="5 6">
    <name type="scientific">Aromia moschata</name>
    <dbReference type="NCBI Taxonomy" id="1265417"/>
    <lineage>
        <taxon>Eukaryota</taxon>
        <taxon>Metazoa</taxon>
        <taxon>Ecdysozoa</taxon>
        <taxon>Arthropoda</taxon>
        <taxon>Hexapoda</taxon>
        <taxon>Insecta</taxon>
        <taxon>Pterygota</taxon>
        <taxon>Neoptera</taxon>
        <taxon>Endopterygota</taxon>
        <taxon>Coleoptera</taxon>
        <taxon>Polyphaga</taxon>
        <taxon>Cucujiformia</taxon>
        <taxon>Chrysomeloidea</taxon>
        <taxon>Cerambycidae</taxon>
        <taxon>Cerambycinae</taxon>
        <taxon>Callichromatini</taxon>
        <taxon>Aromia</taxon>
    </lineage>
</organism>
<sequence>MPLTSSAPLLPGISSGGPPLITGPTLISSAPISSVTPLPSAITAPLVSTAMPAVTTQPSAASVPLAGPDATSTPRASISSLDRTHSIESVSQPEWAVPHQTKLKYTQIFNTTDRTRSGYLSGAQARNVMVQTKLPQNILAQIWGLSDMDSDGRLGCEEFVLAMHLCEQASLGTPPPTKLPLDLIPPSFRRGARTASISSQGSAAPDQDPASTLLQNSFEDKRKENFEKGQAELERRRKTLLDQQRQEREERERKEREEQEKKKGQARSRT</sequence>
<evidence type="ECO:0000313" key="6">
    <source>
        <dbReference type="Proteomes" id="UP001162162"/>
    </source>
</evidence>
<feature type="region of interest" description="Disordered" evidence="2">
    <location>
        <begin position="191"/>
        <end position="270"/>
    </location>
</feature>
<dbReference type="GO" id="GO:0042734">
    <property type="term" value="C:presynaptic membrane"/>
    <property type="evidence" value="ECO:0007669"/>
    <property type="project" value="TreeGrafter"/>
</dbReference>
<evidence type="ECO:0000256" key="2">
    <source>
        <dbReference type="SAM" id="MobiDB-lite"/>
    </source>
</evidence>
<dbReference type="InterPro" id="IPR000261">
    <property type="entry name" value="EH_dom"/>
</dbReference>
<dbReference type="SUPFAM" id="SSF47473">
    <property type="entry name" value="EF-hand"/>
    <property type="match status" value="1"/>
</dbReference>
<proteinExistence type="predicted"/>
<dbReference type="GO" id="GO:0097708">
    <property type="term" value="C:intracellular vesicle"/>
    <property type="evidence" value="ECO:0007669"/>
    <property type="project" value="TreeGrafter"/>
</dbReference>
<feature type="domain" description="EF-hand" evidence="4">
    <location>
        <begin position="134"/>
        <end position="169"/>
    </location>
</feature>
<dbReference type="PROSITE" id="PS00018">
    <property type="entry name" value="EF_HAND_1"/>
    <property type="match status" value="1"/>
</dbReference>
<dbReference type="EMBL" id="JAPWTK010000106">
    <property type="protein sequence ID" value="KAJ8949977.1"/>
    <property type="molecule type" value="Genomic_DNA"/>
</dbReference>
<dbReference type="GO" id="GO:0150007">
    <property type="term" value="P:clathrin-dependent synaptic vesicle endocytosis"/>
    <property type="evidence" value="ECO:0007669"/>
    <property type="project" value="TreeGrafter"/>
</dbReference>
<dbReference type="PANTHER" id="PTHR11216:SF170">
    <property type="entry name" value="DYNAMIN ASSOCIATED PROTEIN 160, ISOFORM D"/>
    <property type="match status" value="1"/>
</dbReference>
<evidence type="ECO:0000259" key="3">
    <source>
        <dbReference type="PROSITE" id="PS50031"/>
    </source>
</evidence>
<evidence type="ECO:0000313" key="5">
    <source>
        <dbReference type="EMBL" id="KAJ8949977.1"/>
    </source>
</evidence>
<feature type="compositionally biased region" description="Basic and acidic residues" evidence="2">
    <location>
        <begin position="244"/>
        <end position="263"/>
    </location>
</feature>
<dbReference type="InterPro" id="IPR002048">
    <property type="entry name" value="EF_hand_dom"/>
</dbReference>
<feature type="compositionally biased region" description="Basic and acidic residues" evidence="2">
    <location>
        <begin position="218"/>
        <end position="235"/>
    </location>
</feature>
<dbReference type="Pfam" id="PF12763">
    <property type="entry name" value="EH"/>
    <property type="match status" value="1"/>
</dbReference>
<keyword evidence="1" id="KW-0106">Calcium</keyword>
<dbReference type="GO" id="GO:0005509">
    <property type="term" value="F:calcium ion binding"/>
    <property type="evidence" value="ECO:0007669"/>
    <property type="project" value="InterPro"/>
</dbReference>